<keyword evidence="2" id="KW-0408">Iron</keyword>
<dbReference type="GO" id="GO:0006779">
    <property type="term" value="P:porphyrin-containing compound biosynthetic process"/>
    <property type="evidence" value="ECO:0007669"/>
    <property type="project" value="InterPro"/>
</dbReference>
<evidence type="ECO:0000256" key="2">
    <source>
        <dbReference type="RuleBase" id="RU364116"/>
    </source>
</evidence>
<dbReference type="InterPro" id="IPR007197">
    <property type="entry name" value="rSAM"/>
</dbReference>
<dbReference type="SFLD" id="SFLDF00562">
    <property type="entry name" value="HemN-like__clustered_with_heat"/>
    <property type="match status" value="1"/>
</dbReference>
<dbReference type="InterPro" id="IPR010723">
    <property type="entry name" value="HemN_C"/>
</dbReference>
<dbReference type="PROSITE" id="PS51918">
    <property type="entry name" value="RADICAL_SAM"/>
    <property type="match status" value="1"/>
</dbReference>
<organism evidence="4 5">
    <name type="scientific">Candidatus Mucispirillum faecigallinarum</name>
    <dbReference type="NCBI Taxonomy" id="2838699"/>
    <lineage>
        <taxon>Bacteria</taxon>
        <taxon>Pseudomonadati</taxon>
        <taxon>Deferribacterota</taxon>
        <taxon>Deferribacteres</taxon>
        <taxon>Deferribacterales</taxon>
        <taxon>Mucispirillaceae</taxon>
        <taxon>Mucispirillum</taxon>
    </lineage>
</organism>
<dbReference type="InterPro" id="IPR058240">
    <property type="entry name" value="rSAM_sf"/>
</dbReference>
<dbReference type="SUPFAM" id="SSF102114">
    <property type="entry name" value="Radical SAM enzymes"/>
    <property type="match status" value="1"/>
</dbReference>
<dbReference type="PANTHER" id="PTHR13932:SF5">
    <property type="entry name" value="RADICAL S-ADENOSYL METHIONINE DOMAIN-CONTAINING PROTEIN 1, MITOCHONDRIAL"/>
    <property type="match status" value="1"/>
</dbReference>
<comment type="subcellular location">
    <subcellularLocation>
        <location evidence="2">Cytoplasm</location>
    </subcellularLocation>
</comment>
<comment type="function">
    <text evidence="2">Probably acts as a heme chaperone, transferring heme to an unknown acceptor. Binds one molecule of heme per monomer, possibly covalently. Binds 1 [4Fe-4S] cluster. The cluster is coordinated with 3 cysteines and an exchangeable S-adenosyl-L-methionine.</text>
</comment>
<dbReference type="GO" id="GO:0004109">
    <property type="term" value="F:coproporphyrinogen oxidase activity"/>
    <property type="evidence" value="ECO:0007669"/>
    <property type="project" value="InterPro"/>
</dbReference>
<evidence type="ECO:0000313" key="5">
    <source>
        <dbReference type="Proteomes" id="UP000824176"/>
    </source>
</evidence>
<keyword evidence="2" id="KW-0143">Chaperone</keyword>
<comment type="caution">
    <text evidence="4">The sequence shown here is derived from an EMBL/GenBank/DDBJ whole genome shotgun (WGS) entry which is preliminary data.</text>
</comment>
<keyword evidence="2" id="KW-0949">S-adenosyl-L-methionine</keyword>
<evidence type="ECO:0000259" key="3">
    <source>
        <dbReference type="PROSITE" id="PS51918"/>
    </source>
</evidence>
<comment type="similarity">
    <text evidence="1">Belongs to the anaerobic coproporphyrinogen-III oxidase family. HemW subfamily.</text>
</comment>
<dbReference type="SFLD" id="SFLDS00029">
    <property type="entry name" value="Radical_SAM"/>
    <property type="match status" value="1"/>
</dbReference>
<keyword evidence="2" id="KW-0349">Heme</keyword>
<dbReference type="GO" id="GO:0005737">
    <property type="term" value="C:cytoplasm"/>
    <property type="evidence" value="ECO:0007669"/>
    <property type="project" value="UniProtKB-SubCell"/>
</dbReference>
<keyword evidence="2" id="KW-0963">Cytoplasm</keyword>
<proteinExistence type="inferred from homology"/>
<reference evidence="4" key="1">
    <citation type="journal article" date="2021" name="PeerJ">
        <title>Extensive microbial diversity within the chicken gut microbiome revealed by metagenomics and culture.</title>
        <authorList>
            <person name="Gilroy R."/>
            <person name="Ravi A."/>
            <person name="Getino M."/>
            <person name="Pursley I."/>
            <person name="Horton D.L."/>
            <person name="Alikhan N.F."/>
            <person name="Baker D."/>
            <person name="Gharbi K."/>
            <person name="Hall N."/>
            <person name="Watson M."/>
            <person name="Adriaenssens E.M."/>
            <person name="Foster-Nyarko E."/>
            <person name="Jarju S."/>
            <person name="Secka A."/>
            <person name="Antonio M."/>
            <person name="Oren A."/>
            <person name="Chaudhuri R.R."/>
            <person name="La Ragione R."/>
            <person name="Hildebrand F."/>
            <person name="Pallen M.J."/>
        </authorList>
    </citation>
    <scope>NUCLEOTIDE SEQUENCE</scope>
    <source>
        <strain evidence="4">ChiW4-1371</strain>
    </source>
</reference>
<dbReference type="InterPro" id="IPR023404">
    <property type="entry name" value="rSAM_horseshoe"/>
</dbReference>
<dbReference type="NCBIfam" id="TIGR00539">
    <property type="entry name" value="hemN_rel"/>
    <property type="match status" value="1"/>
</dbReference>
<keyword evidence="2" id="KW-0004">4Fe-4S</keyword>
<name>A0A9D2GVF5_9BACT</name>
<keyword evidence="2" id="KW-0411">Iron-sulfur</keyword>
<protein>
    <recommendedName>
        <fullName evidence="2">Heme chaperone HemW</fullName>
    </recommendedName>
</protein>
<dbReference type="EMBL" id="DXAQ01000124">
    <property type="protein sequence ID" value="HIZ89904.1"/>
    <property type="molecule type" value="Genomic_DNA"/>
</dbReference>
<dbReference type="SFLD" id="SFLDG01065">
    <property type="entry name" value="anaerobic_coproporphyrinogen-I"/>
    <property type="match status" value="1"/>
</dbReference>
<evidence type="ECO:0000256" key="1">
    <source>
        <dbReference type="ARBA" id="ARBA00006100"/>
    </source>
</evidence>
<keyword evidence="2" id="KW-0479">Metal-binding</keyword>
<dbReference type="InterPro" id="IPR034505">
    <property type="entry name" value="Coproporphyrinogen-III_oxidase"/>
</dbReference>
<dbReference type="Pfam" id="PF06969">
    <property type="entry name" value="HemN_C"/>
    <property type="match status" value="1"/>
</dbReference>
<sequence>MRGLYIHIPFCAGLCPYCNFYSEKNNDISLQEKYIDALLLEISAINNKVFDTVYIGGGTPSFLPFNLLDKLLNKTLSLIDYKGVEWTIEANPESVDDNFLSVIKSYPVSRLSLGVQSFDDEILKLLGRIHSSKKAETAAEKILSTGRQLNMDMIYDIPYTDNKKSIETLKKIISINPHHISAYSYDSSDTGYLKEGVDEDNTLFEEVEKICADYRYLKYETSNFAKEGFHSRHNCLYWQGEEYTGIGAAAHSMVLLEENKRKRYNHKENIKEYIDNPYFIDNIEIISAEDALMEDIIFGLRMKKGINLDTLQKKFGKFNKSLLNKINNNIANGLLEKDGIWLKATLKGSLMLESLSCSLLP</sequence>
<dbReference type="Gene3D" id="3.80.30.20">
    <property type="entry name" value="tm_1862 like domain"/>
    <property type="match status" value="1"/>
</dbReference>
<dbReference type="GO" id="GO:0046872">
    <property type="term" value="F:metal ion binding"/>
    <property type="evidence" value="ECO:0007669"/>
    <property type="project" value="UniProtKB-UniRule"/>
</dbReference>
<dbReference type="CDD" id="cd01335">
    <property type="entry name" value="Radical_SAM"/>
    <property type="match status" value="1"/>
</dbReference>
<dbReference type="InterPro" id="IPR004559">
    <property type="entry name" value="HemW-like"/>
</dbReference>
<dbReference type="InterPro" id="IPR006638">
    <property type="entry name" value="Elp3/MiaA/NifB-like_rSAM"/>
</dbReference>
<accession>A0A9D2GVF5</accession>
<feature type="domain" description="Radical SAM core" evidence="3">
    <location>
        <begin position="1"/>
        <end position="220"/>
    </location>
</feature>
<reference evidence="4" key="2">
    <citation type="submission" date="2021-04" db="EMBL/GenBank/DDBJ databases">
        <authorList>
            <person name="Gilroy R."/>
        </authorList>
    </citation>
    <scope>NUCLEOTIDE SEQUENCE</scope>
    <source>
        <strain evidence="4">ChiW4-1371</strain>
    </source>
</reference>
<dbReference type="Proteomes" id="UP000824176">
    <property type="component" value="Unassembled WGS sequence"/>
</dbReference>
<gene>
    <name evidence="4" type="primary">hemW</name>
    <name evidence="4" type="ORF">H9804_08150</name>
</gene>
<dbReference type="Pfam" id="PF04055">
    <property type="entry name" value="Radical_SAM"/>
    <property type="match status" value="1"/>
</dbReference>
<dbReference type="AlphaFoldDB" id="A0A9D2GVF5"/>
<dbReference type="SMART" id="SM00729">
    <property type="entry name" value="Elp3"/>
    <property type="match status" value="1"/>
</dbReference>
<dbReference type="GO" id="GO:0051539">
    <property type="term" value="F:4 iron, 4 sulfur cluster binding"/>
    <property type="evidence" value="ECO:0007669"/>
    <property type="project" value="UniProtKB-UniRule"/>
</dbReference>
<evidence type="ECO:0000313" key="4">
    <source>
        <dbReference type="EMBL" id="HIZ89904.1"/>
    </source>
</evidence>
<dbReference type="PANTHER" id="PTHR13932">
    <property type="entry name" value="COPROPORPHYRINIGEN III OXIDASE"/>
    <property type="match status" value="1"/>
</dbReference>